<dbReference type="EMBL" id="DUZY01000001">
    <property type="protein sequence ID" value="DAD21951.1"/>
    <property type="molecule type" value="Genomic_DNA"/>
</dbReference>
<organism evidence="2 3">
    <name type="scientific">Nelumbo nucifera</name>
    <name type="common">Sacred lotus</name>
    <dbReference type="NCBI Taxonomy" id="4432"/>
    <lineage>
        <taxon>Eukaryota</taxon>
        <taxon>Viridiplantae</taxon>
        <taxon>Streptophyta</taxon>
        <taxon>Embryophyta</taxon>
        <taxon>Tracheophyta</taxon>
        <taxon>Spermatophyta</taxon>
        <taxon>Magnoliopsida</taxon>
        <taxon>Proteales</taxon>
        <taxon>Nelumbonaceae</taxon>
        <taxon>Nelumbo</taxon>
    </lineage>
</organism>
<gene>
    <name evidence="2" type="ORF">HUJ06_023414</name>
</gene>
<evidence type="ECO:0000313" key="2">
    <source>
        <dbReference type="EMBL" id="DAD21951.1"/>
    </source>
</evidence>
<proteinExistence type="predicted"/>
<reference evidence="2 3" key="1">
    <citation type="journal article" date="2020" name="Mol. Biol. Evol.">
        <title>Distinct Expression and Methylation Patterns for Genes with Different Fates following a Single Whole-Genome Duplication in Flowering Plants.</title>
        <authorList>
            <person name="Shi T."/>
            <person name="Rahmani R.S."/>
            <person name="Gugger P.F."/>
            <person name="Wang M."/>
            <person name="Li H."/>
            <person name="Zhang Y."/>
            <person name="Li Z."/>
            <person name="Wang Q."/>
            <person name="Van de Peer Y."/>
            <person name="Marchal K."/>
            <person name="Chen J."/>
        </authorList>
    </citation>
    <scope>NUCLEOTIDE SEQUENCE [LARGE SCALE GENOMIC DNA]</scope>
    <source>
        <tissue evidence="2">Leaf</tissue>
    </source>
</reference>
<name>A0A822XS35_NELNU</name>
<protein>
    <submittedName>
        <fullName evidence="2">Uncharacterized protein</fullName>
    </submittedName>
</protein>
<dbReference type="Proteomes" id="UP000607653">
    <property type="component" value="Unassembled WGS sequence"/>
</dbReference>
<sequence length="241" mass="25930">MELAGGNGLLIDSSKENGDGGFRADSFGCEPAKSGKFPSHNSPASAINAAHHSNSQIDAPRSDPLHNEMNVLWRFIDSPPTFTEPPHRTSISDDTIQPIAVTQAANTMKNQEPLNVIPSLPSLMDGGFTTNPLVSISAKSGKSSKFTPCNNVATNPDMSPNTSDWHPFDSTTEQTPMAVDDHPNTFDCCTKKRKSCFEDLANSTPGRARLERQARNINTNDSDSSNIHTVVAGLKLPSRSP</sequence>
<evidence type="ECO:0000313" key="3">
    <source>
        <dbReference type="Proteomes" id="UP000607653"/>
    </source>
</evidence>
<comment type="caution">
    <text evidence="2">The sequence shown here is derived from an EMBL/GenBank/DDBJ whole genome shotgun (WGS) entry which is preliminary data.</text>
</comment>
<dbReference type="AlphaFoldDB" id="A0A822XS35"/>
<evidence type="ECO:0000256" key="1">
    <source>
        <dbReference type="SAM" id="MobiDB-lite"/>
    </source>
</evidence>
<accession>A0A822XS35</accession>
<keyword evidence="3" id="KW-1185">Reference proteome</keyword>
<feature type="region of interest" description="Disordered" evidence="1">
    <location>
        <begin position="1"/>
        <end position="46"/>
    </location>
</feature>